<dbReference type="InterPro" id="IPR009003">
    <property type="entry name" value="Peptidase_S1_PA"/>
</dbReference>
<keyword evidence="3" id="KW-0720">Serine protease</keyword>
<dbReference type="PRINTS" id="PR00722">
    <property type="entry name" value="CHYMOTRYPSIN"/>
</dbReference>
<dbReference type="PROSITE" id="PS50240">
    <property type="entry name" value="TRYPSIN_DOM"/>
    <property type="match status" value="2"/>
</dbReference>
<dbReference type="InterPro" id="IPR033116">
    <property type="entry name" value="TRYPSIN_SER"/>
</dbReference>
<dbReference type="Proteomes" id="UP001652680">
    <property type="component" value="Unassembled WGS sequence"/>
</dbReference>
<dbReference type="InterPro" id="IPR001254">
    <property type="entry name" value="Trypsin_dom"/>
</dbReference>
<reference evidence="7" key="1">
    <citation type="journal article" date="2021" name="Elife">
        <title>Highly contiguous assemblies of 101 drosophilid genomes.</title>
        <authorList>
            <person name="Kim B.Y."/>
            <person name="Wang J.R."/>
            <person name="Miller D.E."/>
            <person name="Barmina O."/>
            <person name="Delaney E."/>
            <person name="Thompson A."/>
            <person name="Comeault A.A."/>
            <person name="Peede D."/>
            <person name="D'Agostino E.R."/>
            <person name="Pelaez J."/>
            <person name="Aguilar J.M."/>
            <person name="Haji D."/>
            <person name="Matsunaga T."/>
            <person name="Armstrong E.E."/>
            <person name="Zych M."/>
            <person name="Ogawa Y."/>
            <person name="Stamenkovic-Radak M."/>
            <person name="Jelic M."/>
            <person name="Veselinovic M.S."/>
            <person name="Tanaskovic M."/>
            <person name="Eric P."/>
            <person name="Gao J.J."/>
            <person name="Katoh T.K."/>
            <person name="Toda M.J."/>
            <person name="Watabe H."/>
            <person name="Watada M."/>
            <person name="Davis J.S."/>
            <person name="Moyle L.C."/>
            <person name="Manoli G."/>
            <person name="Bertolini E."/>
            <person name="Kostal V."/>
            <person name="Hawley R.S."/>
            <person name="Takahashi A."/>
            <person name="Jones C.D."/>
            <person name="Price D.K."/>
            <person name="Whiteman N."/>
            <person name="Kopp A."/>
            <person name="Matute D.R."/>
            <person name="Petrov D.A."/>
        </authorList>
    </citation>
    <scope>NUCLEOTIDE SEQUENCE [LARGE SCALE GENOMIC DNA]</scope>
</reference>
<feature type="chain" id="PRO_5045035427" description="Peptidase S1 domain-containing protein" evidence="4">
    <location>
        <begin position="17"/>
        <end position="513"/>
    </location>
</feature>
<dbReference type="PROSITE" id="PS00134">
    <property type="entry name" value="TRYPSIN_HIS"/>
    <property type="match status" value="1"/>
</dbReference>
<keyword evidence="7" id="KW-1185">Reference proteome</keyword>
<dbReference type="Pfam" id="PF00089">
    <property type="entry name" value="Trypsin"/>
    <property type="match status" value="2"/>
</dbReference>
<evidence type="ECO:0000259" key="5">
    <source>
        <dbReference type="PROSITE" id="PS50240"/>
    </source>
</evidence>
<proteinExistence type="inferred from homology"/>
<evidence type="ECO:0000256" key="2">
    <source>
        <dbReference type="ARBA" id="ARBA00024195"/>
    </source>
</evidence>
<dbReference type="Gene3D" id="2.40.10.10">
    <property type="entry name" value="Trypsin-like serine proteases"/>
    <property type="match status" value="3"/>
</dbReference>
<protein>
    <recommendedName>
        <fullName evidence="5">Peptidase S1 domain-containing protein</fullName>
    </recommendedName>
</protein>
<feature type="domain" description="Peptidase S1" evidence="5">
    <location>
        <begin position="37"/>
        <end position="265"/>
    </location>
</feature>
<keyword evidence="4" id="KW-0732">Signal</keyword>
<dbReference type="EnsemblMetazoa" id="XM_017125332.2">
    <property type="protein sequence ID" value="XP_016980821.2"/>
    <property type="gene ID" value="LOC108045880"/>
</dbReference>
<keyword evidence="3" id="KW-0378">Hydrolase</keyword>
<dbReference type="CDD" id="cd00190">
    <property type="entry name" value="Tryp_SPc"/>
    <property type="match status" value="1"/>
</dbReference>
<dbReference type="PANTHER" id="PTHR24256">
    <property type="entry name" value="TRYPTASE-RELATED"/>
    <property type="match status" value="1"/>
</dbReference>
<dbReference type="InterPro" id="IPR001314">
    <property type="entry name" value="Peptidase_S1A"/>
</dbReference>
<feature type="domain" description="Peptidase S1" evidence="5">
    <location>
        <begin position="288"/>
        <end position="507"/>
    </location>
</feature>
<organism evidence="6 7">
    <name type="scientific">Drosophila rhopaloa</name>
    <name type="common">Fruit fly</name>
    <dbReference type="NCBI Taxonomy" id="1041015"/>
    <lineage>
        <taxon>Eukaryota</taxon>
        <taxon>Metazoa</taxon>
        <taxon>Ecdysozoa</taxon>
        <taxon>Arthropoda</taxon>
        <taxon>Hexapoda</taxon>
        <taxon>Insecta</taxon>
        <taxon>Pterygota</taxon>
        <taxon>Neoptera</taxon>
        <taxon>Endopterygota</taxon>
        <taxon>Diptera</taxon>
        <taxon>Brachycera</taxon>
        <taxon>Muscomorpha</taxon>
        <taxon>Ephydroidea</taxon>
        <taxon>Drosophilidae</taxon>
        <taxon>Drosophila</taxon>
        <taxon>Sophophora</taxon>
    </lineage>
</organism>
<dbReference type="InterPro" id="IPR018114">
    <property type="entry name" value="TRYPSIN_HIS"/>
</dbReference>
<evidence type="ECO:0000256" key="1">
    <source>
        <dbReference type="ARBA" id="ARBA00023157"/>
    </source>
</evidence>
<sequence>MHTYFALFAVLILVFGHPGAFQFLEEPCGGGLNTNKIANGYNAGEEAAAWMAAISNATHFLCGGTLIHKRFVLTAAHCINHKNILFVKLGAYRKSQPTAQYDVEKKIVHQLHNEFSRGNDIGLLKLSGSVVYNEFIYPICIIMMKTIKSLVRAAPKFAAFGWGQNGKGQENEILQTITLNNLNPNECNKTLYVVVSSEQICAGVDNGDTCLGDSGGPLTTRVNVNKTKYREVQVGIVSFGNSDCNGPGVYTDVTSHMDWIQETINKEIVEESIPEEPLRFDNVQDMWLYRECGGDTIASNLRANIFGTTFSTQGVLITSRFVLTNARYLRENVASLYVIVMGIESSYGEYGVDAVFEHQKFSDEKYDIALLRLSRSVRHTEGLKPICMLSNLQIQQRGELNLPLTIFDYVRIQEPVKIYAVLVESIGFLECSRIIQKEVETDEICVKTESLSHSHRFGNPGDILGKRIMGSEKEWFVLFGIVSYSHNGWHVVTNIMRHTKWIANTVDLNNLSN</sequence>
<keyword evidence="3" id="KW-0645">Protease</keyword>
<dbReference type="SUPFAM" id="SSF50494">
    <property type="entry name" value="Trypsin-like serine proteases"/>
    <property type="match status" value="2"/>
</dbReference>
<dbReference type="SMART" id="SM00020">
    <property type="entry name" value="Tryp_SPc"/>
    <property type="match status" value="1"/>
</dbReference>
<evidence type="ECO:0000313" key="6">
    <source>
        <dbReference type="EnsemblMetazoa" id="XP_016980821.2"/>
    </source>
</evidence>
<evidence type="ECO:0000256" key="3">
    <source>
        <dbReference type="RuleBase" id="RU363034"/>
    </source>
</evidence>
<dbReference type="GeneID" id="108045880"/>
<dbReference type="InterPro" id="IPR043504">
    <property type="entry name" value="Peptidase_S1_PA_chymotrypsin"/>
</dbReference>
<comment type="similarity">
    <text evidence="2">Belongs to the peptidase S1 family. CLIP subfamily.</text>
</comment>
<keyword evidence="1" id="KW-1015">Disulfide bond</keyword>
<name>A0ABM5HIE8_DRORH</name>
<accession>A0ABM5HIE8</accession>
<dbReference type="InterPro" id="IPR051487">
    <property type="entry name" value="Ser/Thr_Proteases_Immune/Dev"/>
</dbReference>
<reference evidence="6" key="2">
    <citation type="submission" date="2025-05" db="UniProtKB">
        <authorList>
            <consortium name="EnsemblMetazoa"/>
        </authorList>
    </citation>
    <scope>IDENTIFICATION</scope>
</reference>
<feature type="signal peptide" evidence="4">
    <location>
        <begin position="1"/>
        <end position="16"/>
    </location>
</feature>
<dbReference type="PROSITE" id="PS00135">
    <property type="entry name" value="TRYPSIN_SER"/>
    <property type="match status" value="1"/>
</dbReference>
<dbReference type="RefSeq" id="XP_016980821.2">
    <property type="nucleotide sequence ID" value="XM_017125332.2"/>
</dbReference>
<evidence type="ECO:0000256" key="4">
    <source>
        <dbReference type="SAM" id="SignalP"/>
    </source>
</evidence>
<evidence type="ECO:0000313" key="7">
    <source>
        <dbReference type="Proteomes" id="UP001652680"/>
    </source>
</evidence>